<organism evidence="10 11">
    <name type="scientific">Nepenthes gracilis</name>
    <name type="common">Slender pitcher plant</name>
    <dbReference type="NCBI Taxonomy" id="150966"/>
    <lineage>
        <taxon>Eukaryota</taxon>
        <taxon>Viridiplantae</taxon>
        <taxon>Streptophyta</taxon>
        <taxon>Embryophyta</taxon>
        <taxon>Tracheophyta</taxon>
        <taxon>Spermatophyta</taxon>
        <taxon>Magnoliopsida</taxon>
        <taxon>eudicotyledons</taxon>
        <taxon>Gunneridae</taxon>
        <taxon>Pentapetalae</taxon>
        <taxon>Caryophyllales</taxon>
        <taxon>Nepenthaceae</taxon>
        <taxon>Nepenthes</taxon>
    </lineage>
</organism>
<sequence>MAVKPLPLQFPKRYASSISFCSISAPPLSSQSSSPSIDDVETIFRIINDSPSSQTMKQSLKSSGVFLSNDLIERVLKRVRFSHSNPLQALEFFNFTARRKGFYHTPISLDTMLYILGRNRKFNEIWEALIETKQKDRSLISPRTMQIVLARIAKVCSVRQTVEGFKRFKKLMPVFDTTCFNALLRTLCQEKSMTDARNVYHSLKHDFKPNLQTFNILLSGWKSSEEADGFFQEMVEMGLKPDIVSYNSLIDVYCKNREMDKVYKVLDEMHEQGILPDVITYTSLIGGLGLVGQPDKARDVLKEMKEFGCYPDVAAYNATIRNFCIVKRLDDAYQLMDEMVAKGLIANATTYNLFFRVFYRSNDLKSSWSLYQRMKDTGCFLNTQSCMFLMRLFKRQEKVEMALGLWNDMVEKGFGSYILVSDVLLDLLCDMGKLEEAEKIFLQMMEKGQKPSSVSFKRIKVLMELANRHEAIKKLSEKMAIFGLPIQAFGGDEQLQSHKFDHYIVSLSRSLMAMADLMRVLLADLSLAALHEPPSYSFNFWEALLVANAGGYGAVCCRKGEAINDVLRIWADILDGGCDVGSVLRQNQRAQNSSICLLPPYLSRRPPNREPSSQQPAAGIVVVGMRKDRGWRLQGGQYLGEISALSFLHLPSHFSDFPFLLAGTGSQILLFDISLRRLIKSFHVFEGIRVHGIFCSDVNKTDGAFSSTAAFEIALFGEKRVKLFRLHFELVSRSQDDAELCINLTSLQELPKFSHWVLDICFFENNKASSQERCHRLAVGCSDNSVRIWDIATSTLILEVRCPERCLVYSMHLWQGGDFHALCVASGTINNEIVLWKVAHQHYTQPSAITVDDPGNVGTIYDAQQFVYHQREGAIICRLAGHQGSIFRITCSADGSKLVSVSDDRSARIWTANTANGCGDVRGGDILYSAHHVLFGHNARVWDCCILDHLIVTAGEDCTCRIWGLDGHELWMTKDHIGRGIWRCLYDPSSSLLVTAGFDSAVEVHQLYASLSGGLGGVAKEVYQDKEEAFVLYIPNSSGHVGLVDSKSEYVRCLRFACEDAIYVATNRGYVYHAKLSKNESIKWTELLQVRDSGPIVCMDLLSADHSTQMTDVGDWIAVGDGKGGMTVIKVYSDDHVAKVGHTVRWSAEIPRQLLGAYWCKSLGCGYIFTSDPRGLLKLWMLSDPLQSLSQDHTRSYDVYLVTQFKSSFGARIMCLDASVEDEVLVCGDLRGNLLLFPLSKSMLLDRSVGSAEKMLPLTYFKGAHGISTVSSVSLSRCSPNLLDICSTGADGCICYLEYDKGQQMLEFVGMKQAKELSLIQSVSVSGYTLDDSANRSYAVGFSSTDFLIWNLVTETKVVQIKCGGWRRPHSYYLGCIPEINYCFAYVKDEIIYIHRYRVPESEKKIFPQNLHLQFHGREVHSLCFISHSCQFTARATNSVASKSIWIATGCEDGTVRLNRYIHGAENWTTSNLLGEHVGGSAVRSMCFVSMTHLVGANATGGSNGMVRLHHASKYNENSFLLISVGAKRVLTSWLLRNRQMKGEGTANDGLCDESRGLNFSSEEFSSMSFKWLSTDMPTKCVRNTNESEKLAEPKKVPFKETTASSVSPDLQNEEKYLKLCKEAHDNDWRYLAVTAFLVKLANSRLTVCFTVVACSDATLALKALVLPYRLWFEVAFLVPLSSPVLALQNVVIPFNFPFQGHPGTGSKNVFIVISGSTDGSIAFWDISETVEAFMQQIPSLDLMKSTDFQKRPRTGRGSQGGRWWRSTDVSVSETKLSGGSTTSNAKADSSDNMLLGTSSRLKNSKGNAASCLHAVHTASPKSEANSDDFLHKLYEIMPLHVLNNAHQSGVNCLFVSDNRSCQSSENGLVYNVVSGGDDQALALLKFDLAAPPTTYFGDRRADAETGSLIGNINYLQNQSFRMRILCQHKVASAHSSAVKGVWTDGSWVFSVGLDQRVRCWHLHQPEKLTEHSHFIVCVPEPESLDARACERNLYQIVVAGRGMQALEFTASHNSDGE</sequence>
<evidence type="ECO:0000313" key="10">
    <source>
        <dbReference type="EMBL" id="GMH25731.1"/>
    </source>
</evidence>
<dbReference type="PANTHER" id="PTHR14344:SF3">
    <property type="entry name" value="WD REPEAT-CONTAINING PROTEIN 6"/>
    <property type="match status" value="1"/>
</dbReference>
<feature type="region of interest" description="Disordered" evidence="9">
    <location>
        <begin position="1750"/>
        <end position="1794"/>
    </location>
</feature>
<dbReference type="InterPro" id="IPR001680">
    <property type="entry name" value="WD40_rpt"/>
</dbReference>
<dbReference type="PROSITE" id="PS51375">
    <property type="entry name" value="PPR"/>
    <property type="match status" value="5"/>
</dbReference>
<dbReference type="InterPro" id="IPR011990">
    <property type="entry name" value="TPR-like_helical_dom_sf"/>
</dbReference>
<keyword evidence="4" id="KW-0819">tRNA processing</keyword>
<evidence type="ECO:0000256" key="6">
    <source>
        <dbReference type="ARBA" id="ARBA00038255"/>
    </source>
</evidence>
<feature type="repeat" description="PPR" evidence="8">
    <location>
        <begin position="417"/>
        <end position="451"/>
    </location>
</feature>
<proteinExistence type="inferred from homology"/>
<dbReference type="EMBL" id="BSYO01000030">
    <property type="protein sequence ID" value="GMH25731.1"/>
    <property type="molecule type" value="Genomic_DNA"/>
</dbReference>
<evidence type="ECO:0000256" key="3">
    <source>
        <dbReference type="ARBA" id="ARBA00022574"/>
    </source>
</evidence>
<dbReference type="InterPro" id="IPR051973">
    <property type="entry name" value="tRNA_Anticodon_Mtase-Reg"/>
</dbReference>
<evidence type="ECO:0000256" key="1">
    <source>
        <dbReference type="ARBA" id="ARBA00004496"/>
    </source>
</evidence>
<feature type="compositionally biased region" description="Polar residues" evidence="9">
    <location>
        <begin position="1769"/>
        <end position="1794"/>
    </location>
</feature>
<keyword evidence="5" id="KW-0677">Repeat</keyword>
<dbReference type="InterPro" id="IPR015943">
    <property type="entry name" value="WD40/YVTN_repeat-like_dom_sf"/>
</dbReference>
<reference evidence="10" key="1">
    <citation type="submission" date="2023-05" db="EMBL/GenBank/DDBJ databases">
        <title>Nepenthes gracilis genome sequencing.</title>
        <authorList>
            <person name="Fukushima K."/>
        </authorList>
    </citation>
    <scope>NUCLEOTIDE SEQUENCE</scope>
    <source>
        <strain evidence="10">SING2019-196</strain>
    </source>
</reference>
<feature type="repeat" description="PPR" evidence="8">
    <location>
        <begin position="347"/>
        <end position="381"/>
    </location>
</feature>
<dbReference type="PROSITE" id="PS50082">
    <property type="entry name" value="WD_REPEATS_2"/>
    <property type="match status" value="2"/>
</dbReference>
<evidence type="ECO:0000256" key="7">
    <source>
        <dbReference type="PROSITE-ProRule" id="PRU00221"/>
    </source>
</evidence>
<dbReference type="PROSITE" id="PS50294">
    <property type="entry name" value="WD_REPEATS_REGION"/>
    <property type="match status" value="1"/>
</dbReference>
<gene>
    <name evidence="10" type="ORF">Nepgr_027574</name>
</gene>
<evidence type="ECO:0000313" key="11">
    <source>
        <dbReference type="Proteomes" id="UP001279734"/>
    </source>
</evidence>
<name>A0AAD3TBL3_NEPGR</name>
<dbReference type="SUPFAM" id="SSF50978">
    <property type="entry name" value="WD40 repeat-like"/>
    <property type="match status" value="3"/>
</dbReference>
<keyword evidence="3 7" id="KW-0853">WD repeat</keyword>
<accession>A0AAD3TBL3</accession>
<keyword evidence="2" id="KW-0963">Cytoplasm</keyword>
<dbReference type="GO" id="GO:0005737">
    <property type="term" value="C:cytoplasm"/>
    <property type="evidence" value="ECO:0007669"/>
    <property type="project" value="UniProtKB-SubCell"/>
</dbReference>
<dbReference type="Pfam" id="PF01535">
    <property type="entry name" value="PPR"/>
    <property type="match status" value="2"/>
</dbReference>
<feature type="repeat" description="WD" evidence="7">
    <location>
        <begin position="879"/>
        <end position="914"/>
    </location>
</feature>
<evidence type="ECO:0000256" key="4">
    <source>
        <dbReference type="ARBA" id="ARBA00022694"/>
    </source>
</evidence>
<comment type="caution">
    <text evidence="10">The sequence shown here is derived from an EMBL/GenBank/DDBJ whole genome shotgun (WGS) entry which is preliminary data.</text>
</comment>
<comment type="similarity">
    <text evidence="6">Belongs to the WD repeat WDR6 family.</text>
</comment>
<dbReference type="GO" id="GO:0030488">
    <property type="term" value="P:tRNA methylation"/>
    <property type="evidence" value="ECO:0007669"/>
    <property type="project" value="TreeGrafter"/>
</dbReference>
<dbReference type="Proteomes" id="UP001279734">
    <property type="component" value="Unassembled WGS sequence"/>
</dbReference>
<dbReference type="InterPro" id="IPR002885">
    <property type="entry name" value="PPR_rpt"/>
</dbReference>
<feature type="repeat" description="PPR" evidence="8">
    <location>
        <begin position="277"/>
        <end position="311"/>
    </location>
</feature>
<comment type="subcellular location">
    <subcellularLocation>
        <location evidence="1">Cytoplasm</location>
    </subcellularLocation>
</comment>
<keyword evidence="11" id="KW-1185">Reference proteome</keyword>
<evidence type="ECO:0000256" key="8">
    <source>
        <dbReference type="PROSITE-ProRule" id="PRU00708"/>
    </source>
</evidence>
<feature type="repeat" description="WD" evidence="7">
    <location>
        <begin position="777"/>
        <end position="799"/>
    </location>
</feature>
<protein>
    <submittedName>
        <fullName evidence="10">Uncharacterized protein</fullName>
    </submittedName>
</protein>
<evidence type="ECO:0000256" key="2">
    <source>
        <dbReference type="ARBA" id="ARBA00022490"/>
    </source>
</evidence>
<evidence type="ECO:0000256" key="9">
    <source>
        <dbReference type="SAM" id="MobiDB-lite"/>
    </source>
</evidence>
<feature type="repeat" description="PPR" evidence="8">
    <location>
        <begin position="312"/>
        <end position="346"/>
    </location>
</feature>
<dbReference type="Gene3D" id="1.25.40.10">
    <property type="entry name" value="Tetratricopeptide repeat domain"/>
    <property type="match status" value="3"/>
</dbReference>
<evidence type="ECO:0000256" key="5">
    <source>
        <dbReference type="ARBA" id="ARBA00022737"/>
    </source>
</evidence>
<dbReference type="InterPro" id="IPR036322">
    <property type="entry name" value="WD40_repeat_dom_sf"/>
</dbReference>
<dbReference type="Pfam" id="PF13041">
    <property type="entry name" value="PPR_2"/>
    <property type="match status" value="2"/>
</dbReference>
<feature type="repeat" description="PPR" evidence="8">
    <location>
        <begin position="242"/>
        <end position="276"/>
    </location>
</feature>
<dbReference type="Pfam" id="PF00400">
    <property type="entry name" value="WD40"/>
    <property type="match status" value="3"/>
</dbReference>
<dbReference type="Gene3D" id="2.130.10.10">
    <property type="entry name" value="YVTN repeat-like/Quinoprotein amine dehydrogenase"/>
    <property type="match status" value="5"/>
</dbReference>
<dbReference type="SMART" id="SM00320">
    <property type="entry name" value="WD40"/>
    <property type="match status" value="9"/>
</dbReference>
<dbReference type="NCBIfam" id="TIGR00756">
    <property type="entry name" value="PPR"/>
    <property type="match status" value="4"/>
</dbReference>
<dbReference type="PANTHER" id="PTHR14344">
    <property type="entry name" value="WD REPEAT PROTEIN"/>
    <property type="match status" value="1"/>
</dbReference>